<protein>
    <submittedName>
        <fullName evidence="1">DNA-binding response regulator</fullName>
    </submittedName>
</protein>
<comment type="caution">
    <text evidence="1">The sequence shown here is derived from an EMBL/GenBank/DDBJ whole genome shotgun (WGS) entry which is preliminary data.</text>
</comment>
<dbReference type="GO" id="GO:0003677">
    <property type="term" value="F:DNA binding"/>
    <property type="evidence" value="ECO:0007669"/>
    <property type="project" value="UniProtKB-KW"/>
</dbReference>
<dbReference type="RefSeq" id="WP_227805864.1">
    <property type="nucleotide sequence ID" value="NZ_BBNU01000008.1"/>
</dbReference>
<dbReference type="SUPFAM" id="SSF50978">
    <property type="entry name" value="WD40 repeat-like"/>
    <property type="match status" value="1"/>
</dbReference>
<dbReference type="InterPro" id="IPR036322">
    <property type="entry name" value="WD40_repeat_dom_sf"/>
</dbReference>
<organism evidence="1 2">
    <name type="scientific">Algibacter lectus</name>
    <dbReference type="NCBI Taxonomy" id="221126"/>
    <lineage>
        <taxon>Bacteria</taxon>
        <taxon>Pseudomonadati</taxon>
        <taxon>Bacteroidota</taxon>
        <taxon>Flavobacteriia</taxon>
        <taxon>Flavobacteriales</taxon>
        <taxon>Flavobacteriaceae</taxon>
        <taxon>Algibacter</taxon>
    </lineage>
</organism>
<dbReference type="EMBL" id="BBNU01000008">
    <property type="protein sequence ID" value="GAL79938.1"/>
    <property type="molecule type" value="Genomic_DNA"/>
</dbReference>
<keyword evidence="1" id="KW-0238">DNA-binding</keyword>
<name>A0A090WUN3_9FLAO</name>
<sequence>MPLEIDQIDIASIYSPPDGKVFYCGLWNGKILIYDFEKKTSKEVYIGFEESPIVTFENLGNNKLVVGSFGEGALILDTENITASINNPNY</sequence>
<reference evidence="1 2" key="1">
    <citation type="journal article" date="2014" name="Genome Announc.">
        <title>Draft Genome Sequences of Marine Flavobacterium Algibacter lectus Strains SS8 and NR4.</title>
        <authorList>
            <person name="Takatani N."/>
            <person name="Nakanishi M."/>
            <person name="Meirelles P."/>
            <person name="Mino S."/>
            <person name="Suda W."/>
            <person name="Oshima K."/>
            <person name="Hattori M."/>
            <person name="Ohkuma M."/>
            <person name="Hosokawa M."/>
            <person name="Miyashita K."/>
            <person name="Thompson F.L."/>
            <person name="Niwa A."/>
            <person name="Sawabe T."/>
            <person name="Sawabe T."/>
        </authorList>
    </citation>
    <scope>NUCLEOTIDE SEQUENCE [LARGE SCALE GENOMIC DNA]</scope>
    <source>
        <strain evidence="2">JCM19274</strain>
    </source>
</reference>
<evidence type="ECO:0000313" key="2">
    <source>
        <dbReference type="Proteomes" id="UP000029643"/>
    </source>
</evidence>
<dbReference type="Proteomes" id="UP000029643">
    <property type="component" value="Unassembled WGS sequence"/>
</dbReference>
<accession>A0A090WUN3</accession>
<evidence type="ECO:0000313" key="1">
    <source>
        <dbReference type="EMBL" id="GAL79938.1"/>
    </source>
</evidence>
<dbReference type="AlphaFoldDB" id="A0A090WUN3"/>
<gene>
    <name evidence="1" type="ORF">JCM19274_2610</name>
</gene>
<proteinExistence type="predicted"/>